<reference evidence="2 3" key="1">
    <citation type="submission" date="2023-07" db="EMBL/GenBank/DDBJ databases">
        <title>Sorghum-associated microbial communities from plants grown in Nebraska, USA.</title>
        <authorList>
            <person name="Schachtman D."/>
        </authorList>
    </citation>
    <scope>NUCLEOTIDE SEQUENCE [LARGE SCALE GENOMIC DNA]</scope>
    <source>
        <strain evidence="2 3">CC523</strain>
    </source>
</reference>
<protein>
    <recommendedName>
        <fullName evidence="4">DUF1877 family protein</fullName>
    </recommendedName>
</protein>
<evidence type="ECO:0000313" key="3">
    <source>
        <dbReference type="Proteomes" id="UP001244563"/>
    </source>
</evidence>
<accession>A0ABT9TRU2</accession>
<name>A0ABT9TRU2_PAENI</name>
<dbReference type="EMBL" id="JAUSSW010000016">
    <property type="protein sequence ID" value="MDQ0104389.1"/>
    <property type="molecule type" value="Genomic_DNA"/>
</dbReference>
<evidence type="ECO:0008006" key="4">
    <source>
        <dbReference type="Google" id="ProtNLM"/>
    </source>
</evidence>
<keyword evidence="3" id="KW-1185">Reference proteome</keyword>
<dbReference type="RefSeq" id="WP_306879598.1">
    <property type="nucleotide sequence ID" value="NZ_JAUSSW010000016.1"/>
</dbReference>
<organism evidence="2 3">
    <name type="scientific">Paenarthrobacter nicotinovorans</name>
    <name type="common">Arthrobacter nicotinovorans</name>
    <dbReference type="NCBI Taxonomy" id="29320"/>
    <lineage>
        <taxon>Bacteria</taxon>
        <taxon>Bacillati</taxon>
        <taxon>Actinomycetota</taxon>
        <taxon>Actinomycetes</taxon>
        <taxon>Micrococcales</taxon>
        <taxon>Micrococcaceae</taxon>
        <taxon>Paenarthrobacter</taxon>
    </lineage>
</organism>
<evidence type="ECO:0000313" key="2">
    <source>
        <dbReference type="EMBL" id="MDQ0104389.1"/>
    </source>
</evidence>
<gene>
    <name evidence="2" type="ORF">J2T10_004063</name>
</gene>
<sequence length="180" mass="19330">MGVLFDYFSAASDEEAAKVIDRVGGPGSQATIAPPAEPRRGIFGRKRQPAVPPTVAYPKAAIFDTVSIKGIDPVVQLGTLEELLTGRPYDDVMDDPRSGHALADRDGGERLVLTLTEPLSTALATASDETLEQVAIPWSETEEFWNAADPALLADFLKDLAGLARRSKASGQELYCWVCV</sequence>
<evidence type="ECO:0000256" key="1">
    <source>
        <dbReference type="SAM" id="MobiDB-lite"/>
    </source>
</evidence>
<feature type="region of interest" description="Disordered" evidence="1">
    <location>
        <begin position="25"/>
        <end position="45"/>
    </location>
</feature>
<comment type="caution">
    <text evidence="2">The sequence shown here is derived from an EMBL/GenBank/DDBJ whole genome shotgun (WGS) entry which is preliminary data.</text>
</comment>
<proteinExistence type="predicted"/>
<dbReference type="Proteomes" id="UP001244563">
    <property type="component" value="Unassembled WGS sequence"/>
</dbReference>